<reference evidence="11 12" key="1">
    <citation type="submission" date="2018-10" db="EMBL/GenBank/DDBJ databases">
        <title>Kocuria sp. M5W7-7, whole genome shotgun sequence.</title>
        <authorList>
            <person name="Tuo L."/>
        </authorList>
    </citation>
    <scope>NUCLEOTIDE SEQUENCE [LARGE SCALE GENOMIC DNA]</scope>
    <source>
        <strain evidence="11 12">M5W7-7</strain>
    </source>
</reference>
<evidence type="ECO:0000313" key="12">
    <source>
        <dbReference type="Proteomes" id="UP000270616"/>
    </source>
</evidence>
<evidence type="ECO:0000256" key="9">
    <source>
        <dbReference type="SAM" id="Phobius"/>
    </source>
</evidence>
<feature type="domain" description="Histidine kinase/HSP90-like ATPase" evidence="10">
    <location>
        <begin position="328"/>
        <end position="427"/>
    </location>
</feature>
<feature type="transmembrane region" description="Helical" evidence="9">
    <location>
        <begin position="97"/>
        <end position="118"/>
    </location>
</feature>
<evidence type="ECO:0000256" key="3">
    <source>
        <dbReference type="ARBA" id="ARBA00022679"/>
    </source>
</evidence>
<name>A0A3N4A0N7_9MICC</name>
<gene>
    <name evidence="11" type="ORF">EDL96_00795</name>
</gene>
<dbReference type="AlphaFoldDB" id="A0A3N4A0N7"/>
<accession>A0A3N4A0N7</accession>
<evidence type="ECO:0000313" key="11">
    <source>
        <dbReference type="EMBL" id="ROZ65664.1"/>
    </source>
</evidence>
<feature type="transmembrane region" description="Helical" evidence="9">
    <location>
        <begin position="40"/>
        <end position="60"/>
    </location>
</feature>
<dbReference type="EMBL" id="RKMF01000001">
    <property type="protein sequence ID" value="ROZ65664.1"/>
    <property type="molecule type" value="Genomic_DNA"/>
</dbReference>
<dbReference type="OrthoDB" id="144293at2"/>
<keyword evidence="11" id="KW-0547">Nucleotide-binding</keyword>
<keyword evidence="12" id="KW-1185">Reference proteome</keyword>
<evidence type="ECO:0000256" key="8">
    <source>
        <dbReference type="ARBA" id="ARBA00023136"/>
    </source>
</evidence>
<keyword evidence="6 9" id="KW-1133">Transmembrane helix</keyword>
<dbReference type="InterPro" id="IPR050482">
    <property type="entry name" value="Sensor_HK_TwoCompSys"/>
</dbReference>
<sequence>MSHSSSPPQLNYKRVPSRLRRSGLPSTTSPAALGPYAYRLFWLAEICVAGFSFSLIIGSLPRLHQTGAGASSWSLAFLLAHLVNTVVMLFFGVQRKVVVWPLTVIATLSLLAVLLMPVTVPHDAAALQPWLPSFFMVASMAVVFVWGLTTALVYAAVSTGLYVVFRIALTDQFADVHSVAQLIARLGFMVVAIALMATIRRVADNADEAYNDALAQATALKRSHSQAEDQERLDRLIHDNVMAALLDASRTTGVVSRQTKELAQRALGVLAFEEKRASGTATTLVHLLEDELLEALTPWRARVRFTSLTLSIRPDGQPRAFLSTEIAQALVQAVTEAVANSARHSGSEITYVTMGGSSCPPTRLNPQGFYLNFEVQDNGRGFQMRAMDERRLGVRVSIIGNVQNVGGAVQIHSLPHRGTRVSITWPRDAKLPQ</sequence>
<evidence type="ECO:0000256" key="7">
    <source>
        <dbReference type="ARBA" id="ARBA00023012"/>
    </source>
</evidence>
<protein>
    <submittedName>
        <fullName evidence="11">ATP-binding protein</fullName>
    </submittedName>
</protein>
<dbReference type="SUPFAM" id="SSF55874">
    <property type="entry name" value="ATPase domain of HSP90 chaperone/DNA topoisomerase II/histidine kinase"/>
    <property type="match status" value="1"/>
</dbReference>
<evidence type="ECO:0000256" key="6">
    <source>
        <dbReference type="ARBA" id="ARBA00022989"/>
    </source>
</evidence>
<evidence type="ECO:0000256" key="1">
    <source>
        <dbReference type="ARBA" id="ARBA00004651"/>
    </source>
</evidence>
<dbReference type="Proteomes" id="UP000270616">
    <property type="component" value="Unassembled WGS sequence"/>
</dbReference>
<keyword evidence="4 9" id="KW-0812">Transmembrane</keyword>
<dbReference type="Pfam" id="PF02518">
    <property type="entry name" value="HATPase_c"/>
    <property type="match status" value="1"/>
</dbReference>
<keyword evidence="3" id="KW-0808">Transferase</keyword>
<dbReference type="GO" id="GO:0005886">
    <property type="term" value="C:plasma membrane"/>
    <property type="evidence" value="ECO:0007669"/>
    <property type="project" value="UniProtKB-SubCell"/>
</dbReference>
<feature type="transmembrane region" description="Helical" evidence="9">
    <location>
        <begin position="176"/>
        <end position="197"/>
    </location>
</feature>
<keyword evidence="7" id="KW-0902">Two-component regulatory system</keyword>
<dbReference type="InterPro" id="IPR036890">
    <property type="entry name" value="HATPase_C_sf"/>
</dbReference>
<evidence type="ECO:0000256" key="4">
    <source>
        <dbReference type="ARBA" id="ARBA00022692"/>
    </source>
</evidence>
<dbReference type="GO" id="GO:0005524">
    <property type="term" value="F:ATP binding"/>
    <property type="evidence" value="ECO:0007669"/>
    <property type="project" value="UniProtKB-KW"/>
</dbReference>
<organism evidence="11 12">
    <name type="scientific">Kocuria soli</name>
    <dbReference type="NCBI Taxonomy" id="2485125"/>
    <lineage>
        <taxon>Bacteria</taxon>
        <taxon>Bacillati</taxon>
        <taxon>Actinomycetota</taxon>
        <taxon>Actinomycetes</taxon>
        <taxon>Micrococcales</taxon>
        <taxon>Micrococcaceae</taxon>
        <taxon>Kocuria</taxon>
    </lineage>
</organism>
<dbReference type="Gene3D" id="3.30.565.10">
    <property type="entry name" value="Histidine kinase-like ATPase, C-terminal domain"/>
    <property type="match status" value="1"/>
</dbReference>
<keyword evidence="5" id="KW-0418">Kinase</keyword>
<feature type="transmembrane region" description="Helical" evidence="9">
    <location>
        <begin position="130"/>
        <end position="156"/>
    </location>
</feature>
<dbReference type="InterPro" id="IPR003594">
    <property type="entry name" value="HATPase_dom"/>
</dbReference>
<feature type="transmembrane region" description="Helical" evidence="9">
    <location>
        <begin position="72"/>
        <end position="91"/>
    </location>
</feature>
<keyword evidence="11" id="KW-0067">ATP-binding</keyword>
<keyword evidence="8 9" id="KW-0472">Membrane</keyword>
<dbReference type="GO" id="GO:0016301">
    <property type="term" value="F:kinase activity"/>
    <property type="evidence" value="ECO:0007669"/>
    <property type="project" value="UniProtKB-KW"/>
</dbReference>
<dbReference type="PANTHER" id="PTHR24421:SF37">
    <property type="entry name" value="SENSOR HISTIDINE KINASE NARS"/>
    <property type="match status" value="1"/>
</dbReference>
<evidence type="ECO:0000259" key="10">
    <source>
        <dbReference type="Pfam" id="PF02518"/>
    </source>
</evidence>
<evidence type="ECO:0000256" key="5">
    <source>
        <dbReference type="ARBA" id="ARBA00022777"/>
    </source>
</evidence>
<comment type="caution">
    <text evidence="11">The sequence shown here is derived from an EMBL/GenBank/DDBJ whole genome shotgun (WGS) entry which is preliminary data.</text>
</comment>
<dbReference type="GO" id="GO:0000160">
    <property type="term" value="P:phosphorelay signal transduction system"/>
    <property type="evidence" value="ECO:0007669"/>
    <property type="project" value="UniProtKB-KW"/>
</dbReference>
<keyword evidence="2" id="KW-1003">Cell membrane</keyword>
<proteinExistence type="predicted"/>
<comment type="subcellular location">
    <subcellularLocation>
        <location evidence="1">Cell membrane</location>
        <topology evidence="1">Multi-pass membrane protein</topology>
    </subcellularLocation>
</comment>
<dbReference type="RefSeq" id="WP_123823554.1">
    <property type="nucleotide sequence ID" value="NZ_RKMF01000001.1"/>
</dbReference>
<evidence type="ECO:0000256" key="2">
    <source>
        <dbReference type="ARBA" id="ARBA00022475"/>
    </source>
</evidence>
<dbReference type="PANTHER" id="PTHR24421">
    <property type="entry name" value="NITRATE/NITRITE SENSOR PROTEIN NARX-RELATED"/>
    <property type="match status" value="1"/>
</dbReference>